<name>A0A1H5ZFP7_9FLAO</name>
<gene>
    <name evidence="1" type="ORF">SAMN04488130_11037</name>
</gene>
<sequence length="49" mass="5604">MSSVKELNKGANTHTYLAIDLLQIALGIFYKKKFVYNQHSISSGFNIHY</sequence>
<proteinExistence type="predicted"/>
<dbReference type="Proteomes" id="UP000236737">
    <property type="component" value="Unassembled WGS sequence"/>
</dbReference>
<organism evidence="1 2">
    <name type="scientific">Flavobacterium urumqiense</name>
    <dbReference type="NCBI Taxonomy" id="935224"/>
    <lineage>
        <taxon>Bacteria</taxon>
        <taxon>Pseudomonadati</taxon>
        <taxon>Bacteroidota</taxon>
        <taxon>Flavobacteriia</taxon>
        <taxon>Flavobacteriales</taxon>
        <taxon>Flavobacteriaceae</taxon>
        <taxon>Flavobacterium</taxon>
    </lineage>
</organism>
<dbReference type="AlphaFoldDB" id="A0A1H5ZFP7"/>
<reference evidence="2" key="1">
    <citation type="submission" date="2016-10" db="EMBL/GenBank/DDBJ databases">
        <authorList>
            <person name="Varghese N."/>
            <person name="Submissions S."/>
        </authorList>
    </citation>
    <scope>NUCLEOTIDE SEQUENCE [LARGE SCALE GENOMIC DNA]</scope>
    <source>
        <strain evidence="2">CGMCC 1.9230</strain>
    </source>
</reference>
<accession>A0A1H5ZFP7</accession>
<protein>
    <submittedName>
        <fullName evidence="1">Uncharacterized protein</fullName>
    </submittedName>
</protein>
<dbReference type="EMBL" id="FNVP01000010">
    <property type="protein sequence ID" value="SEG35102.1"/>
    <property type="molecule type" value="Genomic_DNA"/>
</dbReference>
<evidence type="ECO:0000313" key="1">
    <source>
        <dbReference type="EMBL" id="SEG35102.1"/>
    </source>
</evidence>
<keyword evidence="2" id="KW-1185">Reference proteome</keyword>
<evidence type="ECO:0000313" key="2">
    <source>
        <dbReference type="Proteomes" id="UP000236737"/>
    </source>
</evidence>